<dbReference type="FunFam" id="1.10.630.10:FF:000011">
    <property type="entry name" value="Cytochrome P450 83B1"/>
    <property type="match status" value="1"/>
</dbReference>
<accession>A0A9D4VNJ3</accession>
<evidence type="ECO:0000256" key="1">
    <source>
        <dbReference type="ARBA" id="ARBA00010617"/>
    </source>
</evidence>
<proteinExistence type="inferred from homology"/>
<evidence type="ECO:0000256" key="6">
    <source>
        <dbReference type="SAM" id="Phobius"/>
    </source>
</evidence>
<evidence type="ECO:0000256" key="4">
    <source>
        <dbReference type="PIRSR" id="PIRSR602401-1"/>
    </source>
</evidence>
<reference evidence="7 8" key="1">
    <citation type="journal article" date="2022" name="Nat. Genet.">
        <title>Improved pea reference genome and pan-genome highlight genomic features and evolutionary characteristics.</title>
        <authorList>
            <person name="Yang T."/>
            <person name="Liu R."/>
            <person name="Luo Y."/>
            <person name="Hu S."/>
            <person name="Wang D."/>
            <person name="Wang C."/>
            <person name="Pandey M.K."/>
            <person name="Ge S."/>
            <person name="Xu Q."/>
            <person name="Li N."/>
            <person name="Li G."/>
            <person name="Huang Y."/>
            <person name="Saxena R.K."/>
            <person name="Ji Y."/>
            <person name="Li M."/>
            <person name="Yan X."/>
            <person name="He Y."/>
            <person name="Liu Y."/>
            <person name="Wang X."/>
            <person name="Xiang C."/>
            <person name="Varshney R.K."/>
            <person name="Ding H."/>
            <person name="Gao S."/>
            <person name="Zong X."/>
        </authorList>
    </citation>
    <scope>NUCLEOTIDE SEQUENCE [LARGE SCALE GENOMIC DNA]</scope>
    <source>
        <strain evidence="7 8">cv. Zhongwan 6</strain>
    </source>
</reference>
<dbReference type="OrthoDB" id="1470350at2759"/>
<evidence type="ECO:0000313" key="7">
    <source>
        <dbReference type="EMBL" id="KAI5386567.1"/>
    </source>
</evidence>
<dbReference type="GO" id="GO:0005506">
    <property type="term" value="F:iron ion binding"/>
    <property type="evidence" value="ECO:0007669"/>
    <property type="project" value="InterPro"/>
</dbReference>
<dbReference type="PRINTS" id="PR00463">
    <property type="entry name" value="EP450I"/>
</dbReference>
<protein>
    <submittedName>
        <fullName evidence="7">Uncharacterized protein</fullName>
    </submittedName>
</protein>
<dbReference type="AlphaFoldDB" id="A0A9D4VNJ3"/>
<keyword evidence="6" id="KW-0472">Membrane</keyword>
<dbReference type="InterPro" id="IPR036396">
    <property type="entry name" value="Cyt_P450_sf"/>
</dbReference>
<dbReference type="InterPro" id="IPR001128">
    <property type="entry name" value="Cyt_P450"/>
</dbReference>
<organism evidence="7 8">
    <name type="scientific">Pisum sativum</name>
    <name type="common">Garden pea</name>
    <name type="synonym">Lathyrus oleraceus</name>
    <dbReference type="NCBI Taxonomy" id="3888"/>
    <lineage>
        <taxon>Eukaryota</taxon>
        <taxon>Viridiplantae</taxon>
        <taxon>Streptophyta</taxon>
        <taxon>Embryophyta</taxon>
        <taxon>Tracheophyta</taxon>
        <taxon>Spermatophyta</taxon>
        <taxon>Magnoliopsida</taxon>
        <taxon>eudicotyledons</taxon>
        <taxon>Gunneridae</taxon>
        <taxon>Pentapetalae</taxon>
        <taxon>rosids</taxon>
        <taxon>fabids</taxon>
        <taxon>Fabales</taxon>
        <taxon>Fabaceae</taxon>
        <taxon>Papilionoideae</taxon>
        <taxon>50 kb inversion clade</taxon>
        <taxon>NPAAA clade</taxon>
        <taxon>Hologalegina</taxon>
        <taxon>IRL clade</taxon>
        <taxon>Fabeae</taxon>
        <taxon>Lathyrus</taxon>
    </lineage>
</organism>
<dbReference type="Gene3D" id="1.10.630.10">
    <property type="entry name" value="Cytochrome P450"/>
    <property type="match status" value="1"/>
</dbReference>
<name>A0A9D4VNJ3_PEA</name>
<dbReference type="CDD" id="cd11072">
    <property type="entry name" value="CYP71-like"/>
    <property type="match status" value="1"/>
</dbReference>
<feature type="transmembrane region" description="Helical" evidence="6">
    <location>
        <begin position="12"/>
        <end position="36"/>
    </location>
</feature>
<dbReference type="PANTHER" id="PTHR47955:SF15">
    <property type="entry name" value="CYTOCHROME P450 71A2-LIKE"/>
    <property type="match status" value="1"/>
</dbReference>
<keyword evidence="5" id="KW-0560">Oxidoreductase</keyword>
<dbReference type="SUPFAM" id="SSF48264">
    <property type="entry name" value="Cytochrome P450"/>
    <property type="match status" value="1"/>
</dbReference>
<dbReference type="PANTHER" id="PTHR47955">
    <property type="entry name" value="CYTOCHROME P450 FAMILY 71 PROTEIN"/>
    <property type="match status" value="1"/>
</dbReference>
<evidence type="ECO:0000256" key="2">
    <source>
        <dbReference type="ARBA" id="ARBA00022723"/>
    </source>
</evidence>
<dbReference type="InterPro" id="IPR002401">
    <property type="entry name" value="Cyt_P450_E_grp-I"/>
</dbReference>
<comment type="caution">
    <text evidence="7">The sequence shown here is derived from an EMBL/GenBank/DDBJ whole genome shotgun (WGS) entry which is preliminary data.</text>
</comment>
<dbReference type="InterPro" id="IPR017972">
    <property type="entry name" value="Cyt_P450_CS"/>
</dbReference>
<dbReference type="Gramene" id="Psat07G0291900-T1">
    <property type="protein sequence ID" value="KAI5386567.1"/>
    <property type="gene ID" value="KIW84_072919"/>
</dbReference>
<evidence type="ECO:0000313" key="8">
    <source>
        <dbReference type="Proteomes" id="UP001058974"/>
    </source>
</evidence>
<dbReference type="EMBL" id="JAMSHJ010000007">
    <property type="protein sequence ID" value="KAI5386567.1"/>
    <property type="molecule type" value="Genomic_DNA"/>
</dbReference>
<keyword evidence="8" id="KW-1185">Reference proteome</keyword>
<dbReference type="Gramene" id="PSAT_LOCUS31666_t1">
    <property type="protein sequence ID" value="CAL5213375.1"/>
    <property type="gene ID" value="PSAT_LOCUS31666"/>
</dbReference>
<comment type="cofactor">
    <cofactor evidence="4">
        <name>heme</name>
        <dbReference type="ChEBI" id="CHEBI:30413"/>
    </cofactor>
</comment>
<dbReference type="GO" id="GO:0020037">
    <property type="term" value="F:heme binding"/>
    <property type="evidence" value="ECO:0007669"/>
    <property type="project" value="InterPro"/>
</dbReference>
<sequence length="527" mass="60023">MFTFLQTSLSHATFCSLFSMFFFTIFPLLLSLFFLIKYLYYTNNSSATAKNSPPSPPRFPLLGNLHQLGLFPHRTLQTLSQKYGPLMLLYFGKVPVLVVSSSDAARKIMKTHDLVFCDRPQSKIFDILAYGSKDVASCAYGEYWRQVRSLCVLHVLSNKRVQSYRCVREEETSRMMEYIKEYSSSASSPLNLSELCSMVTNDIVCRVALGKRYREGRGKRFQLVLVEFVELLGTICIGDYIPWLDWLGKVNGFYRKAERIAKHLDEFIEKVIEDHILRRSDEDVGVDDNDFVDVLLSVQKTNAICFPIDRTAIKALILDMFAGGTDTTYTVLEWAMTELLRHQTVMHKLQDEVRTVVGNKTHVAEEDLVNTNYLKAVIKEILRLHLPVPLLVPRRCMEDIKLDGYDIAAGTQVIVNAWAIARDPSSWEEPLEFKPERFMNSSIDYKGLDFELIPFGAGRRGCPGVSFAIAGIELVLANLVCQFDWKLPDGVAGKDLDMSETFGITCHRKYPLLALATKYENKMNKQP</sequence>
<keyword evidence="6" id="KW-0812">Transmembrane</keyword>
<dbReference type="Proteomes" id="UP001058974">
    <property type="component" value="Chromosome 7"/>
</dbReference>
<dbReference type="PRINTS" id="PR00385">
    <property type="entry name" value="P450"/>
</dbReference>
<dbReference type="PROSITE" id="PS00086">
    <property type="entry name" value="CYTOCHROME_P450"/>
    <property type="match status" value="1"/>
</dbReference>
<evidence type="ECO:0000256" key="5">
    <source>
        <dbReference type="RuleBase" id="RU000461"/>
    </source>
</evidence>
<keyword evidence="6" id="KW-1133">Transmembrane helix</keyword>
<keyword evidence="5" id="KW-0503">Monooxygenase</keyword>
<dbReference type="Pfam" id="PF00067">
    <property type="entry name" value="p450"/>
    <property type="match status" value="1"/>
</dbReference>
<keyword evidence="2 4" id="KW-0479">Metal-binding</keyword>
<dbReference type="GO" id="GO:0004497">
    <property type="term" value="F:monooxygenase activity"/>
    <property type="evidence" value="ECO:0007669"/>
    <property type="project" value="UniProtKB-KW"/>
</dbReference>
<keyword evidence="3 4" id="KW-0408">Iron</keyword>
<gene>
    <name evidence="7" type="ORF">KIW84_072919</name>
</gene>
<feature type="binding site" description="axial binding residue" evidence="4">
    <location>
        <position position="462"/>
    </location>
    <ligand>
        <name>heme</name>
        <dbReference type="ChEBI" id="CHEBI:30413"/>
    </ligand>
    <ligandPart>
        <name>Fe</name>
        <dbReference type="ChEBI" id="CHEBI:18248"/>
    </ligandPart>
</feature>
<comment type="similarity">
    <text evidence="1 5">Belongs to the cytochrome P450 family.</text>
</comment>
<evidence type="ECO:0000256" key="3">
    <source>
        <dbReference type="ARBA" id="ARBA00023004"/>
    </source>
</evidence>
<keyword evidence="4 5" id="KW-0349">Heme</keyword>
<dbReference type="GO" id="GO:0016705">
    <property type="term" value="F:oxidoreductase activity, acting on paired donors, with incorporation or reduction of molecular oxygen"/>
    <property type="evidence" value="ECO:0007669"/>
    <property type="project" value="InterPro"/>
</dbReference>